<accession>A0ABY8EZY6</accession>
<proteinExistence type="predicted"/>
<dbReference type="SUPFAM" id="SSF52540">
    <property type="entry name" value="P-loop containing nucleoside triphosphate hydrolases"/>
    <property type="match status" value="1"/>
</dbReference>
<dbReference type="PANTHER" id="PTHR46487:SF1">
    <property type="entry name" value="DNA REPAIR PROTEIN XRCC3"/>
    <property type="match status" value="1"/>
</dbReference>
<reference evidence="1 2" key="1">
    <citation type="journal article" date="2020" name="Elife">
        <title>Loss of centromere function drives karyotype evolution in closely related Malassezia species.</title>
        <authorList>
            <person name="Sankaranarayanan S.R."/>
            <person name="Ianiri G."/>
            <person name="Coelho M.A."/>
            <person name="Reza M.H."/>
            <person name="Thimmappa B.C."/>
            <person name="Ganguly P."/>
            <person name="Vadnala R.N."/>
            <person name="Sun S."/>
            <person name="Siddharthan R."/>
            <person name="Tellgren-Roth C."/>
            <person name="Dawson T.L."/>
            <person name="Heitman J."/>
            <person name="Sanyal K."/>
        </authorList>
    </citation>
    <scope>NUCLEOTIDE SEQUENCE [LARGE SCALE GENOMIC DNA]</scope>
    <source>
        <strain evidence="1">CBS14141</strain>
    </source>
</reference>
<evidence type="ECO:0000313" key="2">
    <source>
        <dbReference type="Proteomes" id="UP000818624"/>
    </source>
</evidence>
<name>A0ABY8EZY6_MALFU</name>
<sequence>MVSELLGESAAGKTQLLLYTAVHTALALDTPDSVALGGPGRGVALITTHGRSAARHMVQRMVDMAHACLQDTLGTRADAACLAHATRVLLRNVTIACAFTFDAAQHVLCYTLPGMLQRSHTRQRDAAHDPPAIALVVLDSVPPLLQDDSLQEEPPRSATSAHTLRAARLHALAEWLRRLAAGTYVRDASAAHHPLAVVVVNHVSDAFEHDQALVRHAHALRTAEDGTSLTPRHAPDATHLLPLPYATQAAHFSGLLASVQRGDDALKTAQLGLVWANCVNARFLVSHTPQRGTARRLAVVFAPHATAGHAAYFAITPRGIEPSAAATAPSIENAH</sequence>
<dbReference type="InterPro" id="IPR027417">
    <property type="entry name" value="P-loop_NTPase"/>
</dbReference>
<protein>
    <submittedName>
        <fullName evidence="1">DNA repair protein rhp57</fullName>
    </submittedName>
</protein>
<dbReference type="EMBL" id="CP046237">
    <property type="protein sequence ID" value="WFD49338.1"/>
    <property type="molecule type" value="Genomic_DNA"/>
</dbReference>
<organism evidence="1 2">
    <name type="scientific">Malassezia furfur</name>
    <name type="common">Pityriasis versicolor infection agent</name>
    <name type="synonym">Pityrosporum furfur</name>
    <dbReference type="NCBI Taxonomy" id="55194"/>
    <lineage>
        <taxon>Eukaryota</taxon>
        <taxon>Fungi</taxon>
        <taxon>Dikarya</taxon>
        <taxon>Basidiomycota</taxon>
        <taxon>Ustilaginomycotina</taxon>
        <taxon>Malasseziomycetes</taxon>
        <taxon>Malasseziales</taxon>
        <taxon>Malasseziaceae</taxon>
        <taxon>Malassezia</taxon>
    </lineage>
</organism>
<dbReference type="Gene3D" id="3.40.50.300">
    <property type="entry name" value="P-loop containing nucleotide triphosphate hydrolases"/>
    <property type="match status" value="1"/>
</dbReference>
<dbReference type="PANTHER" id="PTHR46487">
    <property type="entry name" value="DNA REPAIR PROTEIN XRCC3"/>
    <property type="match status" value="1"/>
</dbReference>
<dbReference type="Proteomes" id="UP000818624">
    <property type="component" value="Chromosome 4"/>
</dbReference>
<keyword evidence="2" id="KW-1185">Reference proteome</keyword>
<evidence type="ECO:0000313" key="1">
    <source>
        <dbReference type="EMBL" id="WFD49338.1"/>
    </source>
</evidence>
<gene>
    <name evidence="1" type="primary">rhp57</name>
    <name evidence="1" type="ORF">GLX27_004018</name>
</gene>